<evidence type="ECO:0000313" key="2">
    <source>
        <dbReference type="Proteomes" id="UP000321408"/>
    </source>
</evidence>
<dbReference type="EMBL" id="CP042905">
    <property type="protein sequence ID" value="QEE15391.1"/>
    <property type="molecule type" value="Genomic_DNA"/>
</dbReference>
<name>A0A5B9D8Q4_9ARCH</name>
<organism evidence="1 2">
    <name type="scientific">Promethearchaeum syntrophicum</name>
    <dbReference type="NCBI Taxonomy" id="2594042"/>
    <lineage>
        <taxon>Archaea</taxon>
        <taxon>Promethearchaeati</taxon>
        <taxon>Promethearchaeota</taxon>
        <taxon>Promethearchaeia</taxon>
        <taxon>Promethearchaeales</taxon>
        <taxon>Promethearchaeaceae</taxon>
        <taxon>Promethearchaeum</taxon>
    </lineage>
</organism>
<protein>
    <submittedName>
        <fullName evidence="1">Uncharacterized protein</fullName>
    </submittedName>
</protein>
<evidence type="ECO:0000313" key="1">
    <source>
        <dbReference type="EMBL" id="QEE15391.1"/>
    </source>
</evidence>
<dbReference type="GeneID" id="41329211"/>
<reference evidence="1 2" key="1">
    <citation type="journal article" date="2020" name="Nature">
        <title>Isolation of an archaeon at the prokaryote-eukaryote interface.</title>
        <authorList>
            <person name="Imachi H."/>
            <person name="Nobu M.K."/>
            <person name="Nakahara N."/>
            <person name="Morono Y."/>
            <person name="Ogawara M."/>
            <person name="Takaki Y."/>
            <person name="Takano Y."/>
            <person name="Uematsu K."/>
            <person name="Ikuta T."/>
            <person name="Ito M."/>
            <person name="Matsui Y."/>
            <person name="Miyazaki M."/>
            <person name="Murata K."/>
            <person name="Saito Y."/>
            <person name="Sakai S."/>
            <person name="Song C."/>
            <person name="Tasumi E."/>
            <person name="Yamanaka Y."/>
            <person name="Yamaguchi T."/>
            <person name="Kamagata Y."/>
            <person name="Tamaki H."/>
            <person name="Takai K."/>
        </authorList>
    </citation>
    <scope>NUCLEOTIDE SEQUENCE [LARGE SCALE GENOMIC DNA]</scope>
    <source>
        <strain evidence="1 2">MK-D1</strain>
    </source>
</reference>
<proteinExistence type="predicted"/>
<keyword evidence="2" id="KW-1185">Reference proteome</keyword>
<sequence>MNNLISKNPRKSPYSDREQNEEFVIHWFNDICSYLNHKFSKIFYLRFSETEAIKGLIQWKKIEDIDIRYEISKLEESQYERLRQILTTFTDHETTLDLSKMKNDKDIIGPRKFDSQDEILRYIEDIKANLDDSIEINLI</sequence>
<reference evidence="1 2" key="2">
    <citation type="journal article" date="2024" name="Int. J. Syst. Evol. Microbiol.">
        <title>Promethearchaeum syntrophicum gen. nov., sp. nov., an anaerobic, obligately syntrophic archaeon, the first isolate of the lineage 'Asgard' archaea, and proposal of the new archaeal phylum Promethearchaeota phyl. nov. and kingdom Promethearchaeati regn. nov.</title>
        <authorList>
            <person name="Imachi H."/>
            <person name="Nobu M.K."/>
            <person name="Kato S."/>
            <person name="Takaki Y."/>
            <person name="Miyazaki M."/>
            <person name="Miyata M."/>
            <person name="Ogawara M."/>
            <person name="Saito Y."/>
            <person name="Sakai S."/>
            <person name="Tahara Y.O."/>
            <person name="Takano Y."/>
            <person name="Tasumi E."/>
            <person name="Uematsu K."/>
            <person name="Yoshimura T."/>
            <person name="Itoh T."/>
            <person name="Ohkuma M."/>
            <person name="Takai K."/>
        </authorList>
    </citation>
    <scope>NUCLEOTIDE SEQUENCE [LARGE SCALE GENOMIC DNA]</scope>
    <source>
        <strain evidence="1 2">MK-D1</strain>
    </source>
</reference>
<gene>
    <name evidence="1" type="ORF">DSAG12_01216</name>
</gene>
<dbReference type="KEGG" id="psyt:DSAG12_01216"/>
<dbReference type="RefSeq" id="WP_147662302.1">
    <property type="nucleotide sequence ID" value="NZ_CP042905.2"/>
</dbReference>
<dbReference type="AlphaFoldDB" id="A0A5B9D8Q4"/>
<accession>A0A5B9D8Q4</accession>
<dbReference type="Proteomes" id="UP000321408">
    <property type="component" value="Chromosome"/>
</dbReference>